<keyword evidence="4 10" id="KW-1133">Transmembrane helix</keyword>
<dbReference type="SUPFAM" id="SSF81340">
    <property type="entry name" value="Clc chloride channel"/>
    <property type="match status" value="1"/>
</dbReference>
<evidence type="ECO:0000256" key="10">
    <source>
        <dbReference type="SAM" id="Phobius"/>
    </source>
</evidence>
<dbReference type="PANTHER" id="PTHR43427:SF6">
    <property type="entry name" value="CHLORIDE CHANNEL PROTEIN CLC-E"/>
    <property type="match status" value="1"/>
</dbReference>
<evidence type="ECO:0000313" key="12">
    <source>
        <dbReference type="Proteomes" id="UP001589783"/>
    </source>
</evidence>
<keyword evidence="5" id="KW-0406">Ion transport</keyword>
<gene>
    <name evidence="11" type="ORF">ACFFJD_11895</name>
</gene>
<dbReference type="InterPro" id="IPR014743">
    <property type="entry name" value="Cl-channel_core"/>
</dbReference>
<feature type="transmembrane region" description="Helical" evidence="10">
    <location>
        <begin position="21"/>
        <end position="46"/>
    </location>
</feature>
<comment type="caution">
    <text evidence="11">The sequence shown here is derived from an EMBL/GenBank/DDBJ whole genome shotgun (WGS) entry which is preliminary data.</text>
</comment>
<evidence type="ECO:0000256" key="9">
    <source>
        <dbReference type="ARBA" id="ARBA00023303"/>
    </source>
</evidence>
<evidence type="ECO:0000313" key="11">
    <source>
        <dbReference type="EMBL" id="MFC0315548.1"/>
    </source>
</evidence>
<name>A0ABV6H9I3_9ACTN</name>
<dbReference type="Proteomes" id="UP001589783">
    <property type="component" value="Unassembled WGS sequence"/>
</dbReference>
<evidence type="ECO:0000256" key="6">
    <source>
        <dbReference type="ARBA" id="ARBA00023136"/>
    </source>
</evidence>
<protein>
    <submittedName>
        <fullName evidence="11">ClC family H(+)/Cl(-) exchange transporter</fullName>
    </submittedName>
</protein>
<reference evidence="11 12" key="1">
    <citation type="submission" date="2024-09" db="EMBL/GenBank/DDBJ databases">
        <authorList>
            <person name="Sun Q."/>
            <person name="Mori K."/>
        </authorList>
    </citation>
    <scope>NUCLEOTIDE SEQUENCE [LARGE SCALE GENOMIC DNA]</scope>
    <source>
        <strain evidence="11 12">CCM 7957</strain>
    </source>
</reference>
<sequence length="449" mass="46514">MRTEQPDEPAGDAGLPGPRTLYYLTALAVIAGILAGFVGGAFRWVLVEADVLRTELADWAHAHGPWAWLIPVVVSTVAAAAATWIGSRWPMSAGSGIQQVEATERDEDRAAPATTIPARFVGGSLAIGAGGLVLGREGPTVHIGAAFGTLVGRLGRVTLDEIRVLQSCLAGAGLGVAFNAPIGGAVFVAEELSHKIRLRYLVWTIAAVAAAITCSRVVLGNHPDFAVAKVAEPAVSTLPLFVIFGVFIGALGVAYSTLVVRLRAAFHGFTPLPPVAKGALIGALVGVCLVFLPDAVGGGDVVAQRMLDGQQMAFWTVALYLVLRFCTGPLSYAAGTPGGLFAPMLALGTLCGVFFTQIVEFAGISVDDDTRIALLMAGMAGLFAAVVRAPFTGIVLVMEMCALTTVSISLLTTALGAVIVAAALRSAPVYDSLREQMLAEEAARRLAKD</sequence>
<evidence type="ECO:0000256" key="4">
    <source>
        <dbReference type="ARBA" id="ARBA00022989"/>
    </source>
</evidence>
<evidence type="ECO:0000256" key="5">
    <source>
        <dbReference type="ARBA" id="ARBA00023065"/>
    </source>
</evidence>
<accession>A0ABV6H9I3</accession>
<feature type="transmembrane region" description="Helical" evidence="10">
    <location>
        <begin position="345"/>
        <end position="366"/>
    </location>
</feature>
<feature type="transmembrane region" description="Helical" evidence="10">
    <location>
        <begin position="66"/>
        <end position="85"/>
    </location>
</feature>
<dbReference type="PRINTS" id="PR00762">
    <property type="entry name" value="CLCHANNEL"/>
</dbReference>
<evidence type="ECO:0000256" key="1">
    <source>
        <dbReference type="ARBA" id="ARBA00004141"/>
    </source>
</evidence>
<keyword evidence="7" id="KW-0869">Chloride channel</keyword>
<comment type="subcellular location">
    <subcellularLocation>
        <location evidence="1">Membrane</location>
        <topology evidence="1">Multi-pass membrane protein</topology>
    </subcellularLocation>
</comment>
<keyword evidence="12" id="KW-1185">Reference proteome</keyword>
<feature type="transmembrane region" description="Helical" evidence="10">
    <location>
        <begin position="372"/>
        <end position="391"/>
    </location>
</feature>
<keyword evidence="3 10" id="KW-0812">Transmembrane</keyword>
<evidence type="ECO:0000256" key="7">
    <source>
        <dbReference type="ARBA" id="ARBA00023173"/>
    </source>
</evidence>
<feature type="transmembrane region" description="Helical" evidence="10">
    <location>
        <begin position="312"/>
        <end position="333"/>
    </location>
</feature>
<feature type="transmembrane region" description="Helical" evidence="10">
    <location>
        <begin position="239"/>
        <end position="262"/>
    </location>
</feature>
<feature type="transmembrane region" description="Helical" evidence="10">
    <location>
        <begin position="274"/>
        <end position="292"/>
    </location>
</feature>
<dbReference type="RefSeq" id="WP_382364338.1">
    <property type="nucleotide sequence ID" value="NZ_JBHLWV010000020.1"/>
</dbReference>
<feature type="transmembrane region" description="Helical" evidence="10">
    <location>
        <begin position="403"/>
        <end position="424"/>
    </location>
</feature>
<dbReference type="InterPro" id="IPR001807">
    <property type="entry name" value="ClC"/>
</dbReference>
<evidence type="ECO:0000256" key="8">
    <source>
        <dbReference type="ARBA" id="ARBA00023214"/>
    </source>
</evidence>
<evidence type="ECO:0000256" key="3">
    <source>
        <dbReference type="ARBA" id="ARBA00022692"/>
    </source>
</evidence>
<keyword evidence="6 10" id="KW-0472">Membrane</keyword>
<dbReference type="PANTHER" id="PTHR43427">
    <property type="entry name" value="CHLORIDE CHANNEL PROTEIN CLC-E"/>
    <property type="match status" value="1"/>
</dbReference>
<feature type="transmembrane region" description="Helical" evidence="10">
    <location>
        <begin position="200"/>
        <end position="219"/>
    </location>
</feature>
<keyword evidence="8" id="KW-0868">Chloride</keyword>
<dbReference type="CDD" id="cd01031">
    <property type="entry name" value="EriC"/>
    <property type="match status" value="1"/>
</dbReference>
<organism evidence="11 12">
    <name type="scientific">Gordonia phosphorivorans</name>
    <dbReference type="NCBI Taxonomy" id="1056982"/>
    <lineage>
        <taxon>Bacteria</taxon>
        <taxon>Bacillati</taxon>
        <taxon>Actinomycetota</taxon>
        <taxon>Actinomycetes</taxon>
        <taxon>Mycobacteriales</taxon>
        <taxon>Gordoniaceae</taxon>
        <taxon>Gordonia</taxon>
    </lineage>
</organism>
<dbReference type="InterPro" id="IPR050368">
    <property type="entry name" value="ClC-type_chloride_channel"/>
</dbReference>
<keyword evidence="9" id="KW-0407">Ion channel</keyword>
<evidence type="ECO:0000256" key="2">
    <source>
        <dbReference type="ARBA" id="ARBA00022448"/>
    </source>
</evidence>
<dbReference type="Gene3D" id="1.10.3080.10">
    <property type="entry name" value="Clc chloride channel"/>
    <property type="match status" value="1"/>
</dbReference>
<dbReference type="Pfam" id="PF00654">
    <property type="entry name" value="Voltage_CLC"/>
    <property type="match status" value="1"/>
</dbReference>
<keyword evidence="2" id="KW-0813">Transport</keyword>
<proteinExistence type="predicted"/>
<dbReference type="EMBL" id="JBHLWV010000020">
    <property type="protein sequence ID" value="MFC0315548.1"/>
    <property type="molecule type" value="Genomic_DNA"/>
</dbReference>